<feature type="domain" description="Nucleoside phosphorylase" evidence="1">
    <location>
        <begin position="65"/>
        <end position="220"/>
    </location>
</feature>
<keyword evidence="3" id="KW-1185">Reference proteome</keyword>
<dbReference type="GO" id="GO:0003824">
    <property type="term" value="F:catalytic activity"/>
    <property type="evidence" value="ECO:0007669"/>
    <property type="project" value="InterPro"/>
</dbReference>
<gene>
    <name evidence="2" type="ORF">DV733_03945</name>
</gene>
<accession>A0A4D6H967</accession>
<reference evidence="2 3" key="1">
    <citation type="journal article" date="2019" name="Nat. Commun.">
        <title>A new type of DNA phosphorothioation-based antiviral system in archaea.</title>
        <authorList>
            <person name="Xiong L."/>
            <person name="Liu S."/>
            <person name="Chen S."/>
            <person name="Xiao Y."/>
            <person name="Zhu B."/>
            <person name="Gao Y."/>
            <person name="Zhang Y."/>
            <person name="Chen B."/>
            <person name="Luo J."/>
            <person name="Deng Z."/>
            <person name="Chen X."/>
            <person name="Wang L."/>
            <person name="Chen S."/>
        </authorList>
    </citation>
    <scope>NUCLEOTIDE SEQUENCE [LARGE SCALE GENOMIC DNA]</scope>
    <source>
        <strain evidence="2 3">CBA1105</strain>
    </source>
</reference>
<protein>
    <submittedName>
        <fullName evidence="2">Phosphorylase</fullName>
    </submittedName>
</protein>
<dbReference type="CDD" id="cd09007">
    <property type="entry name" value="NP-I_spr0068"/>
    <property type="match status" value="1"/>
</dbReference>
<dbReference type="PANTHER" id="PTHR43691:SF11">
    <property type="entry name" value="FI09636P-RELATED"/>
    <property type="match status" value="1"/>
</dbReference>
<sequence>MPFPNFEGKHDAQSVFTPEDLLAGVEETLPPALVVCYQDAFFREVVETYTDGNTISDVGMGDIYRVNDDVAVMGNFGIGGPATAGLVEEKSELGVEAFCILGGAGCLDPSITPDQPVVATRAIRDEGASYHYQPPEAPAEPSPALVDSLNSELGAAGHQVVTGSTWTTDAFFRETVPEVEHYTEQGVLTVEMEAATLFSVAEYVGVDAAAVFAIGDYVTADDRTVPEASLGLLPELFEPVVGTLSASVR</sequence>
<evidence type="ECO:0000259" key="1">
    <source>
        <dbReference type="Pfam" id="PF01048"/>
    </source>
</evidence>
<dbReference type="SUPFAM" id="SSF53167">
    <property type="entry name" value="Purine and uridine phosphorylases"/>
    <property type="match status" value="1"/>
</dbReference>
<dbReference type="PANTHER" id="PTHR43691">
    <property type="entry name" value="URIDINE PHOSPHORYLASE"/>
    <property type="match status" value="1"/>
</dbReference>
<dbReference type="AlphaFoldDB" id="A0A4D6H967"/>
<proteinExistence type="predicted"/>
<dbReference type="STRING" id="1457250.GCA_000755225_03089"/>
<dbReference type="Proteomes" id="UP000296706">
    <property type="component" value="Chromosome"/>
</dbReference>
<dbReference type="KEGG" id="hsn:DV733_03945"/>
<dbReference type="GO" id="GO:0009116">
    <property type="term" value="P:nucleoside metabolic process"/>
    <property type="evidence" value="ECO:0007669"/>
    <property type="project" value="InterPro"/>
</dbReference>
<dbReference type="GO" id="GO:0005829">
    <property type="term" value="C:cytosol"/>
    <property type="evidence" value="ECO:0007669"/>
    <property type="project" value="TreeGrafter"/>
</dbReference>
<name>A0A4D6H967_9EURY</name>
<dbReference type="RefSeq" id="WP_049993887.1">
    <property type="nucleotide sequence ID" value="NZ_CP031310.1"/>
</dbReference>
<dbReference type="OrthoDB" id="372302at2157"/>
<dbReference type="EMBL" id="CP031310">
    <property type="protein sequence ID" value="QCC50439.1"/>
    <property type="molecule type" value="Genomic_DNA"/>
</dbReference>
<evidence type="ECO:0000313" key="3">
    <source>
        <dbReference type="Proteomes" id="UP000296706"/>
    </source>
</evidence>
<dbReference type="GeneID" id="39846988"/>
<organism evidence="2 3">
    <name type="scientific">Halapricum salinum</name>
    <dbReference type="NCBI Taxonomy" id="1457250"/>
    <lineage>
        <taxon>Archaea</taxon>
        <taxon>Methanobacteriati</taxon>
        <taxon>Methanobacteriota</taxon>
        <taxon>Stenosarchaea group</taxon>
        <taxon>Halobacteria</taxon>
        <taxon>Halobacteriales</taxon>
        <taxon>Haloarculaceae</taxon>
        <taxon>Halapricum</taxon>
    </lineage>
</organism>
<evidence type="ECO:0000313" key="2">
    <source>
        <dbReference type="EMBL" id="QCC50439.1"/>
    </source>
</evidence>
<dbReference type="InterPro" id="IPR000845">
    <property type="entry name" value="Nucleoside_phosphorylase_d"/>
</dbReference>
<dbReference type="InterPro" id="IPR035994">
    <property type="entry name" value="Nucleoside_phosphorylase_sf"/>
</dbReference>
<dbReference type="Pfam" id="PF01048">
    <property type="entry name" value="PNP_UDP_1"/>
    <property type="match status" value="1"/>
</dbReference>
<dbReference type="Gene3D" id="3.40.50.1580">
    <property type="entry name" value="Nucleoside phosphorylase domain"/>
    <property type="match status" value="1"/>
</dbReference>